<dbReference type="GO" id="GO:0008287">
    <property type="term" value="C:protein serine/threonine phosphatase complex"/>
    <property type="evidence" value="ECO:0007669"/>
    <property type="project" value="TreeGrafter"/>
</dbReference>
<dbReference type="GO" id="GO:0005829">
    <property type="term" value="C:cytosol"/>
    <property type="evidence" value="ECO:0007669"/>
    <property type="project" value="TreeGrafter"/>
</dbReference>
<organism evidence="6 7">
    <name type="scientific">Microctonus aethiopoides</name>
    <dbReference type="NCBI Taxonomy" id="144406"/>
    <lineage>
        <taxon>Eukaryota</taxon>
        <taxon>Metazoa</taxon>
        <taxon>Ecdysozoa</taxon>
        <taxon>Arthropoda</taxon>
        <taxon>Hexapoda</taxon>
        <taxon>Insecta</taxon>
        <taxon>Pterygota</taxon>
        <taxon>Neoptera</taxon>
        <taxon>Endopterygota</taxon>
        <taxon>Hymenoptera</taxon>
        <taxon>Apocrita</taxon>
        <taxon>Ichneumonoidea</taxon>
        <taxon>Braconidae</taxon>
        <taxon>Euphorinae</taxon>
        <taxon>Microctonus</taxon>
    </lineage>
</organism>
<dbReference type="PANTHER" id="PTHR21467:SF0">
    <property type="entry name" value="SERINE_THREONINE-PROTEIN PHOSPHATASE 4 REGULATORY SUBUNIT 4"/>
    <property type="match status" value="1"/>
</dbReference>
<feature type="region of interest" description="Disordered" evidence="4">
    <location>
        <begin position="946"/>
        <end position="965"/>
    </location>
</feature>
<evidence type="ECO:0000256" key="1">
    <source>
        <dbReference type="ARBA" id="ARBA00022737"/>
    </source>
</evidence>
<evidence type="ECO:0000259" key="5">
    <source>
        <dbReference type="Pfam" id="PF22646"/>
    </source>
</evidence>
<feature type="repeat" description="HEAT" evidence="3">
    <location>
        <begin position="358"/>
        <end position="393"/>
    </location>
</feature>
<dbReference type="InterPro" id="IPR039918">
    <property type="entry name" value="PPP4R4"/>
</dbReference>
<dbReference type="PANTHER" id="PTHR21467">
    <property type="entry name" value="PROTEIN PHOSPHATASE 4 REGULATORY SUBUNIT 4 PPP4R4"/>
    <property type="match status" value="1"/>
</dbReference>
<feature type="repeat" description="HEAT" evidence="3">
    <location>
        <begin position="208"/>
        <end position="246"/>
    </location>
</feature>
<comment type="similarity">
    <text evidence="2">Belongs to the phosphatase 2A regulatory subunit A family.</text>
</comment>
<feature type="compositionally biased region" description="Low complexity" evidence="4">
    <location>
        <begin position="717"/>
        <end position="729"/>
    </location>
</feature>
<gene>
    <name evidence="6" type="ORF">PV328_005690</name>
</gene>
<dbReference type="InterPro" id="IPR016024">
    <property type="entry name" value="ARM-type_fold"/>
</dbReference>
<evidence type="ECO:0000256" key="4">
    <source>
        <dbReference type="SAM" id="MobiDB-lite"/>
    </source>
</evidence>
<dbReference type="Proteomes" id="UP001168990">
    <property type="component" value="Unassembled WGS sequence"/>
</dbReference>
<dbReference type="InterPro" id="IPR021133">
    <property type="entry name" value="HEAT_type_2"/>
</dbReference>
<feature type="compositionally biased region" description="Polar residues" evidence="4">
    <location>
        <begin position="990"/>
        <end position="1003"/>
    </location>
</feature>
<feature type="region of interest" description="Disordered" evidence="4">
    <location>
        <begin position="990"/>
        <end position="1011"/>
    </location>
</feature>
<dbReference type="PROSITE" id="PS50077">
    <property type="entry name" value="HEAT_REPEAT"/>
    <property type="match status" value="3"/>
</dbReference>
<feature type="compositionally biased region" description="Polar residues" evidence="4">
    <location>
        <begin position="705"/>
        <end position="716"/>
    </location>
</feature>
<keyword evidence="7" id="KW-1185">Reference proteome</keyword>
<dbReference type="InterPro" id="IPR011989">
    <property type="entry name" value="ARM-like"/>
</dbReference>
<dbReference type="AlphaFoldDB" id="A0AA39KSV2"/>
<feature type="repeat" description="HEAT" evidence="3">
    <location>
        <begin position="169"/>
        <end position="206"/>
    </location>
</feature>
<feature type="compositionally biased region" description="Low complexity" evidence="4">
    <location>
        <begin position="688"/>
        <end position="704"/>
    </location>
</feature>
<reference evidence="6" key="1">
    <citation type="journal article" date="2023" name="bioRxiv">
        <title>Scaffold-level genome assemblies of two parasitoid biocontrol wasps reveal the parthenogenesis mechanism and an associated novel virus.</title>
        <authorList>
            <person name="Inwood S."/>
            <person name="Skelly J."/>
            <person name="Guhlin J."/>
            <person name="Harrop T."/>
            <person name="Goldson S."/>
            <person name="Dearden P."/>
        </authorList>
    </citation>
    <scope>NUCLEOTIDE SEQUENCE</scope>
    <source>
        <strain evidence="6">Irish</strain>
        <tissue evidence="6">Whole body</tissue>
    </source>
</reference>
<feature type="region of interest" description="Disordered" evidence="4">
    <location>
        <begin position="688"/>
        <end position="729"/>
    </location>
</feature>
<name>A0AA39KSV2_9HYME</name>
<dbReference type="GO" id="GO:0019888">
    <property type="term" value="F:protein phosphatase regulator activity"/>
    <property type="evidence" value="ECO:0007669"/>
    <property type="project" value="TreeGrafter"/>
</dbReference>
<comment type="caution">
    <text evidence="6">The sequence shown here is derived from an EMBL/GenBank/DDBJ whole genome shotgun (WGS) entry which is preliminary data.</text>
</comment>
<proteinExistence type="inferred from homology"/>
<accession>A0AA39KSV2</accession>
<evidence type="ECO:0000256" key="2">
    <source>
        <dbReference type="ARBA" id="ARBA00038332"/>
    </source>
</evidence>
<feature type="domain" description="Phosphatase PP2A regulatory subunit A/Splicing factor 3B subunit 1-like HEAT repeat" evidence="5">
    <location>
        <begin position="163"/>
        <end position="237"/>
    </location>
</feature>
<dbReference type="Pfam" id="PF22646">
    <property type="entry name" value="PPP2R1A-like_HEAT"/>
    <property type="match status" value="1"/>
</dbReference>
<evidence type="ECO:0000256" key="3">
    <source>
        <dbReference type="PROSITE-ProRule" id="PRU00103"/>
    </source>
</evidence>
<dbReference type="Gene3D" id="1.25.10.10">
    <property type="entry name" value="Leucine-rich Repeat Variant"/>
    <property type="match status" value="1"/>
</dbReference>
<dbReference type="EMBL" id="JAQQBS010000002">
    <property type="protein sequence ID" value="KAK0172361.1"/>
    <property type="molecule type" value="Genomic_DNA"/>
</dbReference>
<evidence type="ECO:0000313" key="7">
    <source>
        <dbReference type="Proteomes" id="UP001168990"/>
    </source>
</evidence>
<reference evidence="6" key="2">
    <citation type="submission" date="2023-03" db="EMBL/GenBank/DDBJ databases">
        <authorList>
            <person name="Inwood S.N."/>
            <person name="Skelly J.G."/>
            <person name="Guhlin J."/>
            <person name="Harrop T.W.R."/>
            <person name="Goldson S.G."/>
            <person name="Dearden P.K."/>
        </authorList>
    </citation>
    <scope>NUCLEOTIDE SEQUENCE</scope>
    <source>
        <strain evidence="6">Irish</strain>
        <tissue evidence="6">Whole body</tissue>
    </source>
</reference>
<keyword evidence="1" id="KW-0677">Repeat</keyword>
<evidence type="ECO:0000313" key="6">
    <source>
        <dbReference type="EMBL" id="KAK0172361.1"/>
    </source>
</evidence>
<protein>
    <recommendedName>
        <fullName evidence="5">Phosphatase PP2A regulatory subunit A/Splicing factor 3B subunit 1-like HEAT repeat domain-containing protein</fullName>
    </recommendedName>
</protein>
<dbReference type="SUPFAM" id="SSF48371">
    <property type="entry name" value="ARM repeat"/>
    <property type="match status" value="1"/>
</dbReference>
<dbReference type="InterPro" id="IPR054573">
    <property type="entry name" value="PP2A/SF3B1-like_HEAT"/>
</dbReference>
<sequence>MIKMWQEGGEAPFDDLTNDLKGDDIQKLSVIQTLPSLLAGDPQTCIQRLMPKMQQTLPTASTEFHVAASSTFKTILEQRLVSHSTFTETFLQSILNSLDSRDQNVAHAWLETLLDVIELLPTEVIRLDILPTAVNKGQLSQPVNSRIICCKLIGKICTRFDSQLIKKDILPTVHSLCQDVNSDVRACVCLQLRYVAEGLGSESVKSALLPSIVELASDEESNVRHASVQTIVYLLPHLQPDVIKSTISPLIKKSCDIALVSDDTVMCIIAQEFGKLAIGLEKCLSASEKIWLLKYFQQLSQVGIPSIKKDNNTKQEFPYTSSNPLMNERYVECRQLCAFNIPAMFLFASNSPDDIEILLSTFTDLAGDPFYMVRRTIASGIHEVAKILGPKNTLIKNDFIKLLKDDNEEVLQGLIPHVAQMLELLVQSHGIGTEQIDSSVIELGRALLKCEGEILNTNNWRLSASIFEQFEILPKCFPSDYIYTYFTPLSISRALNARPMPVRLAAGKTFLVFIRYNIKSTQRTEMLNRLYTEFSRSSNSYIRMIFIRMMIEAMTMYSSMYFKEHFFTTVLSLTEDPIANIRLKVVTLLPALKSYLRLPSDKKLLSSFESSVRNLMNNEKDRDVIFSLTNAIRKLDEIDVRHEGQTIASSGKFSKLDHEDAKKYEEEKKILAAMSGKSISLGQTTSIKKSTISSKSNSNDSTSSRAKQNLTLPDSLSSSVSSTTQKVKQVGGVPLSVTDNTFKASRQTAGMSRNFDISKASSMPEIPVTLLDDEFLVDTGVRIPAQLSTSQSTSKIPNLQDIIYRNSRIGNVNKSRRNSVNFDKNKTKGYYSMHDSCGKSRSNVVDDTKINNRLSINYDDPKRYSVSARGKSRMNYDSTISQTKLIDDKFKRTTSIVDRDKTRILQSRSVIDKTKRHSTSYNLKSPDIIKDGKQKFKRHSLEVTDYTPIDRGGGGGGGSSCSSSSRLKRNLTLDVNHNQGTSKIPLRNSFASGSRTAPVTRASSPIRLGPQLSFDRGYDRKVNDDDDYCTERHLNKFSSSDEEVDKLCIRLTYVDSSYMRDENSRKTMSKLPVWVPRKKS</sequence>